<keyword evidence="5" id="KW-1185">Reference proteome</keyword>
<dbReference type="Pfam" id="PF00501">
    <property type="entry name" value="AMP-binding"/>
    <property type="match status" value="1"/>
</dbReference>
<dbReference type="InterPro" id="IPR036736">
    <property type="entry name" value="ACP-like_sf"/>
</dbReference>
<dbReference type="Pfam" id="PF07993">
    <property type="entry name" value="NAD_binding_4"/>
    <property type="match status" value="1"/>
</dbReference>
<dbReference type="Gene3D" id="3.40.50.720">
    <property type="entry name" value="NAD(P)-binding Rossmann-like Domain"/>
    <property type="match status" value="1"/>
</dbReference>
<accession>A0AAN6JHH7</accession>
<dbReference type="InterPro" id="IPR000873">
    <property type="entry name" value="AMP-dep_synth/lig_dom"/>
</dbReference>
<dbReference type="AlphaFoldDB" id="A0AAN6JHH7"/>
<dbReference type="SUPFAM" id="SSF56801">
    <property type="entry name" value="Acetyl-CoA synthetase-like"/>
    <property type="match status" value="1"/>
</dbReference>
<keyword evidence="2" id="KW-0597">Phosphoprotein</keyword>
<dbReference type="PROSITE" id="PS00455">
    <property type="entry name" value="AMP_BINDING"/>
    <property type="match status" value="1"/>
</dbReference>
<dbReference type="EMBL" id="JAPDMQ010000606">
    <property type="protein sequence ID" value="KAK0522192.1"/>
    <property type="molecule type" value="Genomic_DNA"/>
</dbReference>
<dbReference type="Pfam" id="PF00550">
    <property type="entry name" value="PP-binding"/>
    <property type="match status" value="1"/>
</dbReference>
<dbReference type="InterPro" id="IPR051414">
    <property type="entry name" value="Adenylate-forming_Reductase"/>
</dbReference>
<dbReference type="InterPro" id="IPR042099">
    <property type="entry name" value="ANL_N_sf"/>
</dbReference>
<reference evidence="4" key="1">
    <citation type="journal article" date="2023" name="PhytoFront">
        <title>Draft Genome Resources of Seven Strains of Tilletia horrida, Causal Agent of Kernel Smut of Rice.</title>
        <authorList>
            <person name="Khanal S."/>
            <person name="Antony Babu S."/>
            <person name="Zhou X.G."/>
        </authorList>
    </citation>
    <scope>NUCLEOTIDE SEQUENCE</scope>
    <source>
        <strain evidence="4">TX3</strain>
    </source>
</reference>
<dbReference type="SUPFAM" id="SSF51735">
    <property type="entry name" value="NAD(P)-binding Rossmann-fold domains"/>
    <property type="match status" value="1"/>
</dbReference>
<feature type="domain" description="Carrier" evidence="3">
    <location>
        <begin position="473"/>
        <end position="550"/>
    </location>
</feature>
<name>A0AAN6JHH7_9BASI</name>
<proteinExistence type="predicted"/>
<dbReference type="PROSITE" id="PS50075">
    <property type="entry name" value="CARRIER"/>
    <property type="match status" value="1"/>
</dbReference>
<evidence type="ECO:0000259" key="3">
    <source>
        <dbReference type="PROSITE" id="PS50075"/>
    </source>
</evidence>
<evidence type="ECO:0000256" key="2">
    <source>
        <dbReference type="ARBA" id="ARBA00022553"/>
    </source>
</evidence>
<dbReference type="GO" id="GO:0031177">
    <property type="term" value="F:phosphopantetheine binding"/>
    <property type="evidence" value="ECO:0007669"/>
    <property type="project" value="InterPro"/>
</dbReference>
<dbReference type="Proteomes" id="UP001176521">
    <property type="component" value="Unassembled WGS sequence"/>
</dbReference>
<dbReference type="PROSITE" id="PS00012">
    <property type="entry name" value="PHOSPHOPANTETHEINE"/>
    <property type="match status" value="1"/>
</dbReference>
<evidence type="ECO:0000313" key="5">
    <source>
        <dbReference type="Proteomes" id="UP001176521"/>
    </source>
</evidence>
<protein>
    <recommendedName>
        <fullName evidence="3">Carrier domain-containing protein</fullName>
    </recommendedName>
</protein>
<dbReference type="InterPro" id="IPR020806">
    <property type="entry name" value="PKS_PP-bd"/>
</dbReference>
<evidence type="ECO:0000256" key="1">
    <source>
        <dbReference type="ARBA" id="ARBA00022450"/>
    </source>
</evidence>
<keyword evidence="1" id="KW-0596">Phosphopantetheine</keyword>
<dbReference type="SUPFAM" id="SSF47336">
    <property type="entry name" value="ACP-like"/>
    <property type="match status" value="1"/>
</dbReference>
<dbReference type="Pfam" id="PF23562">
    <property type="entry name" value="AMP-binding_C_3"/>
    <property type="match status" value="1"/>
</dbReference>
<organism evidence="4 5">
    <name type="scientific">Tilletia horrida</name>
    <dbReference type="NCBI Taxonomy" id="155126"/>
    <lineage>
        <taxon>Eukaryota</taxon>
        <taxon>Fungi</taxon>
        <taxon>Dikarya</taxon>
        <taxon>Basidiomycota</taxon>
        <taxon>Ustilaginomycotina</taxon>
        <taxon>Exobasidiomycetes</taxon>
        <taxon>Tilletiales</taxon>
        <taxon>Tilletiaceae</taxon>
        <taxon>Tilletia</taxon>
    </lineage>
</organism>
<dbReference type="SMART" id="SM00823">
    <property type="entry name" value="PKS_PP"/>
    <property type="match status" value="1"/>
</dbReference>
<dbReference type="InterPro" id="IPR036291">
    <property type="entry name" value="NAD(P)-bd_dom_sf"/>
</dbReference>
<dbReference type="InterPro" id="IPR013120">
    <property type="entry name" value="FAR_NAD-bd"/>
</dbReference>
<sequence>MPHLELDGIAQETASGLRERIQPGHASTSTNPPIALLGPSGPDFLAHVLAAWYLGFAIMPIATGTSASGIANLLRLKKCQIMLVHESEHSLAADAISTLGEHAVALVTWSPADTSSGGGSKRTGQDASAVEALHVVRPDTELVIFHSSGSTGNPKPIPQLHRFWTKSLTSAAGTDLAAFTTTPLFHGGLSDLFRALQAGAPIYFFSWHEGKPPTTQNILASVDACSQAVHYFLSVPFLLEMLVREPEGISMLQQMDLVSTGGAPLPENVGDAMVKEYDIPLVSRLGSSECGFLMSSWRDFANDKEWSWLRIYDEKSGQWLELQERSEEGGLFELVVKSSWPTKVNGKKVASSPIETALKASAVLSDAIVFGAGKPFLGAIVLPKRSTGQDEQAIFKSLEPILAGINKTQPSHAYLSVEMVQLGEKALFDKLPRSSKGTLQRGLALAALSDTIDAIYDRFERGEAYNTRSRARMHGPELRALVQEVVRGVLGRDIKGSDDFFAAGVDSVKAMRIRATLLNRLDLGGKTLSQNVLYEHATLDRLCDFLDDPDASTDEPKRVAQEAQRLVDRYSAPSDFTQPTIARDSADFNEPSTFLVTGGTGALGSRIIAELLQLPSSKCAGVYCVARAADDAEAQERIFKALEDRKCPGDRADWAQKLKCLNQGTYLSGRSSEEIKASPSLVVIHCAWTVNFALSLASFEQECIAPLRALIDLYQASTYPRRFLFCSSLASILSGPGPHTEMPSTRIESAGNTGYAQSKWVAEQICARSITAGGGAVVARVGQLCGDTAHGIWNETEAYPLLVRTAVEVGCLPSTGPEIDWLPVDTAAKALVEVAISAGDSSSASPRYLHIAMPSHVLRPSWADFVDWLAQAPGLSFERVSKDDWLSAVRKAGAQIRGRALVHDIWANLSDGSSEPTVSTQDAEAASPSLSHASTVDAALCTKFAQAWQASGFL</sequence>
<dbReference type="Gene3D" id="1.10.1200.10">
    <property type="entry name" value="ACP-like"/>
    <property type="match status" value="1"/>
</dbReference>
<dbReference type="InterPro" id="IPR006162">
    <property type="entry name" value="Ppantetheine_attach_site"/>
</dbReference>
<dbReference type="Gene3D" id="3.40.50.12780">
    <property type="entry name" value="N-terminal domain of ligase-like"/>
    <property type="match status" value="1"/>
</dbReference>
<gene>
    <name evidence="4" type="ORF">OC842_006536</name>
</gene>
<dbReference type="InterPro" id="IPR020845">
    <property type="entry name" value="AMP-binding_CS"/>
</dbReference>
<dbReference type="PANTHER" id="PTHR43439:SF2">
    <property type="entry name" value="ENZYME, PUTATIVE (JCVI)-RELATED"/>
    <property type="match status" value="1"/>
</dbReference>
<evidence type="ECO:0000313" key="4">
    <source>
        <dbReference type="EMBL" id="KAK0522192.1"/>
    </source>
</evidence>
<comment type="caution">
    <text evidence="4">The sequence shown here is derived from an EMBL/GenBank/DDBJ whole genome shotgun (WGS) entry which is preliminary data.</text>
</comment>
<dbReference type="PANTHER" id="PTHR43439">
    <property type="entry name" value="PHENYLACETATE-COENZYME A LIGASE"/>
    <property type="match status" value="1"/>
</dbReference>
<dbReference type="InterPro" id="IPR009081">
    <property type="entry name" value="PP-bd_ACP"/>
</dbReference>